<dbReference type="EMBL" id="KD094058">
    <property type="protein sequence ID" value="EMS61599.1"/>
    <property type="molecule type" value="Genomic_DNA"/>
</dbReference>
<comment type="similarity">
    <text evidence="1">Belongs to the UDP-glycosyltransferase family.</text>
</comment>
<keyword evidence="3 5" id="KW-0808">Transferase</keyword>
<evidence type="ECO:0000256" key="2">
    <source>
        <dbReference type="ARBA" id="ARBA00022676"/>
    </source>
</evidence>
<dbReference type="AlphaFoldDB" id="M8AL87"/>
<dbReference type="SUPFAM" id="SSF53756">
    <property type="entry name" value="UDP-Glycosyltransferase/glycogen phosphorylase"/>
    <property type="match status" value="1"/>
</dbReference>
<accession>M8AL87</accession>
<evidence type="ECO:0000256" key="1">
    <source>
        <dbReference type="ARBA" id="ARBA00009995"/>
    </source>
</evidence>
<sequence length="493" mass="54020">MLAVCRLLVAAGGAPPGTVPATFFLALYHLDLWSSGDEHERDEELSTKSMDQYVSCLSSVRMSDLMVFSRWKRHMKITAEAFVKVRKAQCLLLTSFHELEPRAINTTAELLPFPVYPIGPVHMQPDGNTGRIQDEEHRDWLDAQPEKSVMYVSFGSYASMPHSQFQEIAMGLLDAGVKFFWMARDKAPELREKCGDKGLAVPWCDQQEVGIDLREQRGEDGSVSRAAISDAARKLMDSDSAVGQEMRKRAAQLREVSRSAVREGGSSHRSFSGFLEDLAEGSCAGWVSRAHVGEPSDAPDSSDCAGSSPTRCHYENRRDVCNDARREVLRLWIPHGVAGVGGREHGESPATGGGRTCVYRACLFFINMTFFCKRAAGRTVGENEGEEVVAQTTRSNVGRKHGQTDEGPVWGGRAGKRATNSAPRDEGGRHPKRAKKVKHMIGSSGPPPRNRASPSRLFVLNSGLEDIQKDAIGDISFGGVLDIGTRTIKALFG</sequence>
<dbReference type="GO" id="GO:0008194">
    <property type="term" value="F:UDP-glycosyltransferase activity"/>
    <property type="evidence" value="ECO:0007669"/>
    <property type="project" value="InterPro"/>
</dbReference>
<dbReference type="InterPro" id="IPR002213">
    <property type="entry name" value="UDP_glucos_trans"/>
</dbReference>
<evidence type="ECO:0000256" key="4">
    <source>
        <dbReference type="SAM" id="MobiDB-lite"/>
    </source>
</evidence>
<feature type="compositionally biased region" description="Basic residues" evidence="4">
    <location>
        <begin position="430"/>
        <end position="439"/>
    </location>
</feature>
<protein>
    <submittedName>
        <fullName evidence="5">UDP-glycosyltransferase 87A1</fullName>
    </submittedName>
</protein>
<dbReference type="Pfam" id="PF00201">
    <property type="entry name" value="UDPGT"/>
    <property type="match status" value="1"/>
</dbReference>
<proteinExistence type="inferred from homology"/>
<gene>
    <name evidence="5" type="ORF">TRIUR3_31967</name>
</gene>
<keyword evidence="2" id="KW-0328">Glycosyltransferase</keyword>
<evidence type="ECO:0000313" key="5">
    <source>
        <dbReference type="EMBL" id="EMS61599.1"/>
    </source>
</evidence>
<dbReference type="eggNOG" id="KOG1192">
    <property type="taxonomic scope" value="Eukaryota"/>
</dbReference>
<dbReference type="PANTHER" id="PTHR11926:SF1494">
    <property type="entry name" value="FLAVONOL 3-O-GLUCOSYLTRANSFERASE UGT76E12-RELATED"/>
    <property type="match status" value="1"/>
</dbReference>
<dbReference type="PANTHER" id="PTHR11926">
    <property type="entry name" value="GLUCOSYL/GLUCURONOSYL TRANSFERASES"/>
    <property type="match status" value="1"/>
</dbReference>
<name>M8AL87_TRIUA</name>
<organism evidence="5">
    <name type="scientific">Triticum urartu</name>
    <name type="common">Red wild einkorn</name>
    <name type="synonym">Crithodium urartu</name>
    <dbReference type="NCBI Taxonomy" id="4572"/>
    <lineage>
        <taxon>Eukaryota</taxon>
        <taxon>Viridiplantae</taxon>
        <taxon>Streptophyta</taxon>
        <taxon>Embryophyta</taxon>
        <taxon>Tracheophyta</taxon>
        <taxon>Spermatophyta</taxon>
        <taxon>Magnoliopsida</taxon>
        <taxon>Liliopsida</taxon>
        <taxon>Poales</taxon>
        <taxon>Poaceae</taxon>
        <taxon>BOP clade</taxon>
        <taxon>Pooideae</taxon>
        <taxon>Triticodae</taxon>
        <taxon>Triticeae</taxon>
        <taxon>Triticinae</taxon>
        <taxon>Triticum</taxon>
    </lineage>
</organism>
<dbReference type="Gene3D" id="3.40.50.2000">
    <property type="entry name" value="Glycogen Phosphorylase B"/>
    <property type="match status" value="4"/>
</dbReference>
<reference evidence="5" key="1">
    <citation type="journal article" date="2013" name="Nature">
        <title>Draft genome of the wheat A-genome progenitor Triticum urartu.</title>
        <authorList>
            <person name="Ling H.Q."/>
            <person name="Zhao S."/>
            <person name="Liu D."/>
            <person name="Wang J."/>
            <person name="Sun H."/>
            <person name="Zhang C."/>
            <person name="Fan H."/>
            <person name="Li D."/>
            <person name="Dong L."/>
            <person name="Tao Y."/>
            <person name="Gao C."/>
            <person name="Wu H."/>
            <person name="Li Y."/>
            <person name="Cui Y."/>
            <person name="Guo X."/>
            <person name="Zheng S."/>
            <person name="Wang B."/>
            <person name="Yu K."/>
            <person name="Liang Q."/>
            <person name="Yang W."/>
            <person name="Lou X."/>
            <person name="Chen J."/>
            <person name="Feng M."/>
            <person name="Jian J."/>
            <person name="Zhang X."/>
            <person name="Luo G."/>
            <person name="Jiang Y."/>
            <person name="Liu J."/>
            <person name="Wang Z."/>
            <person name="Sha Y."/>
            <person name="Zhang B."/>
            <person name="Wu H."/>
            <person name="Tang D."/>
            <person name="Shen Q."/>
            <person name="Xue P."/>
            <person name="Zou S."/>
            <person name="Wang X."/>
            <person name="Liu X."/>
            <person name="Wang F."/>
            <person name="Yang Y."/>
            <person name="An X."/>
            <person name="Dong Z."/>
            <person name="Zhang K."/>
            <person name="Zhang X."/>
            <person name="Luo M.C."/>
            <person name="Dvorak J."/>
            <person name="Tong Y."/>
            <person name="Wang J."/>
            <person name="Yang H."/>
            <person name="Li Z."/>
            <person name="Wang D."/>
            <person name="Zhang A."/>
            <person name="Wang J."/>
        </authorList>
    </citation>
    <scope>NUCLEOTIDE SEQUENCE</scope>
</reference>
<evidence type="ECO:0000256" key="3">
    <source>
        <dbReference type="ARBA" id="ARBA00022679"/>
    </source>
</evidence>
<feature type="region of interest" description="Disordered" evidence="4">
    <location>
        <begin position="383"/>
        <end position="455"/>
    </location>
</feature>
<dbReference type="STRING" id="4572.M8AL87"/>